<organism evidence="5 6">
    <name type="scientific">Paenibacillus spiritus</name>
    <dbReference type="NCBI Taxonomy" id="2496557"/>
    <lineage>
        <taxon>Bacteria</taxon>
        <taxon>Bacillati</taxon>
        <taxon>Bacillota</taxon>
        <taxon>Bacilli</taxon>
        <taxon>Bacillales</taxon>
        <taxon>Paenibacillaceae</taxon>
        <taxon>Paenibacillus</taxon>
    </lineage>
</organism>
<dbReference type="GO" id="GO:0000166">
    <property type="term" value="F:nucleotide binding"/>
    <property type="evidence" value="ECO:0007669"/>
    <property type="project" value="InterPro"/>
</dbReference>
<dbReference type="RefSeq" id="WP_150456426.1">
    <property type="nucleotide sequence ID" value="NZ_VYKK01000003.1"/>
</dbReference>
<evidence type="ECO:0000256" key="2">
    <source>
        <dbReference type="ARBA" id="ARBA00023002"/>
    </source>
</evidence>
<gene>
    <name evidence="5" type="ORF">F4V43_01235</name>
</gene>
<evidence type="ECO:0000313" key="5">
    <source>
        <dbReference type="EMBL" id="KAA9008404.1"/>
    </source>
</evidence>
<dbReference type="Proteomes" id="UP000367750">
    <property type="component" value="Unassembled WGS sequence"/>
</dbReference>
<comment type="caution">
    <text evidence="5">The sequence shown here is derived from an EMBL/GenBank/DDBJ whole genome shotgun (WGS) entry which is preliminary data.</text>
</comment>
<dbReference type="PANTHER" id="PTHR22604">
    <property type="entry name" value="OXIDOREDUCTASES"/>
    <property type="match status" value="1"/>
</dbReference>
<dbReference type="InterPro" id="IPR050984">
    <property type="entry name" value="Gfo/Idh/MocA_domain"/>
</dbReference>
<evidence type="ECO:0000256" key="1">
    <source>
        <dbReference type="ARBA" id="ARBA00010928"/>
    </source>
</evidence>
<reference evidence="5 6" key="1">
    <citation type="submission" date="2019-09" db="EMBL/GenBank/DDBJ databases">
        <title>Bacillus ochoae sp. nov., Paenibacillus whitsoniae sp. nov., Paenibacillus spiritus sp. nov. Isolated from the Mars Exploration Rover during spacecraft assembly.</title>
        <authorList>
            <person name="Seuylemezian A."/>
            <person name="Vaishampayan P."/>
        </authorList>
    </citation>
    <scope>NUCLEOTIDE SEQUENCE [LARGE SCALE GENOMIC DNA]</scope>
    <source>
        <strain evidence="5 6">MER_111</strain>
    </source>
</reference>
<dbReference type="EMBL" id="VYKK01000003">
    <property type="protein sequence ID" value="KAA9008404.1"/>
    <property type="molecule type" value="Genomic_DNA"/>
</dbReference>
<dbReference type="Gene3D" id="3.30.360.10">
    <property type="entry name" value="Dihydrodipicolinate Reductase, domain 2"/>
    <property type="match status" value="1"/>
</dbReference>
<evidence type="ECO:0000313" key="6">
    <source>
        <dbReference type="Proteomes" id="UP000367750"/>
    </source>
</evidence>
<dbReference type="AlphaFoldDB" id="A0A5J5GLK8"/>
<dbReference type="InterPro" id="IPR000683">
    <property type="entry name" value="Gfo/Idh/MocA-like_OxRdtase_N"/>
</dbReference>
<dbReference type="SUPFAM" id="SSF51735">
    <property type="entry name" value="NAD(P)-binding Rossmann-fold domains"/>
    <property type="match status" value="1"/>
</dbReference>
<name>A0A5J5GLK8_9BACL</name>
<dbReference type="OrthoDB" id="9815825at2"/>
<dbReference type="Pfam" id="PF01408">
    <property type="entry name" value="GFO_IDH_MocA"/>
    <property type="match status" value="1"/>
</dbReference>
<feature type="domain" description="GFO/IDH/MocA-like oxidoreductase" evidence="4">
    <location>
        <begin position="134"/>
        <end position="251"/>
    </location>
</feature>
<evidence type="ECO:0000259" key="4">
    <source>
        <dbReference type="Pfam" id="PF22725"/>
    </source>
</evidence>
<keyword evidence="2" id="KW-0560">Oxidoreductase</keyword>
<dbReference type="SUPFAM" id="SSF55347">
    <property type="entry name" value="Glyceraldehyde-3-phosphate dehydrogenase-like, C-terminal domain"/>
    <property type="match status" value="1"/>
</dbReference>
<comment type="similarity">
    <text evidence="1">Belongs to the Gfo/Idh/MocA family.</text>
</comment>
<feature type="domain" description="Gfo/Idh/MocA-like oxidoreductase N-terminal" evidence="3">
    <location>
        <begin position="5"/>
        <end position="122"/>
    </location>
</feature>
<dbReference type="GO" id="GO:0016491">
    <property type="term" value="F:oxidoreductase activity"/>
    <property type="evidence" value="ECO:0007669"/>
    <property type="project" value="UniProtKB-KW"/>
</dbReference>
<dbReference type="InterPro" id="IPR055170">
    <property type="entry name" value="GFO_IDH_MocA-like_dom"/>
</dbReference>
<dbReference type="InterPro" id="IPR036291">
    <property type="entry name" value="NAD(P)-bd_dom_sf"/>
</dbReference>
<keyword evidence="6" id="KW-1185">Reference proteome</keyword>
<dbReference type="PANTHER" id="PTHR22604:SF105">
    <property type="entry name" value="TRANS-1,2-DIHYDROBENZENE-1,2-DIOL DEHYDROGENASE"/>
    <property type="match status" value="1"/>
</dbReference>
<protein>
    <submittedName>
        <fullName evidence="5">Gfo/Idh/MocA family oxidoreductase</fullName>
    </submittedName>
</protein>
<dbReference type="Gene3D" id="3.40.50.720">
    <property type="entry name" value="NAD(P)-binding Rossmann-like Domain"/>
    <property type="match status" value="1"/>
</dbReference>
<accession>A0A5J5GLK8</accession>
<dbReference type="Pfam" id="PF22725">
    <property type="entry name" value="GFO_IDH_MocA_C3"/>
    <property type="match status" value="1"/>
</dbReference>
<evidence type="ECO:0000259" key="3">
    <source>
        <dbReference type="Pfam" id="PF01408"/>
    </source>
</evidence>
<proteinExistence type="inferred from homology"/>
<sequence length="337" mass="36549">MSTKLRWGILGCAQIATNAVMPAIQASSSGTLAAIASRRLEKSREVAGQFGIGRAYGSYEELLADPEVDAVYIPLPNHLHREWVIRAAEAGKHVLCEKPLALTAAEAGEMVEACRKAGVHLAEAFMYRHHPRMKQVRELIADGAIGEIRGFRGAFTYNDAEDTGNIRFRAEWGGGSIYDVGCYPMSAARFLLGAEPEAVTAHARFSPEHGGVDMMTSGLVEFPGGVSLIFDCGMWASNRQELEILGTTGRLYLPMPFNAREEDADFEWIRDGADRETVRGIGANPYVRQADDFAAAAGGAAPIVSPGDPAANMALLEACLKSARERRRVELVPRSRI</sequence>